<feature type="compositionally biased region" description="Basic and acidic residues" evidence="1">
    <location>
        <begin position="219"/>
        <end position="243"/>
    </location>
</feature>
<dbReference type="OrthoDB" id="1113942at2"/>
<evidence type="ECO:0000256" key="1">
    <source>
        <dbReference type="SAM" id="MobiDB-lite"/>
    </source>
</evidence>
<keyword evidence="2" id="KW-0812">Transmembrane</keyword>
<feature type="compositionally biased region" description="Basic and acidic residues" evidence="1">
    <location>
        <begin position="93"/>
        <end position="102"/>
    </location>
</feature>
<evidence type="ECO:0000313" key="5">
    <source>
        <dbReference type="Proteomes" id="UP000199109"/>
    </source>
</evidence>
<organism evidence="4 5">
    <name type="scientific">Pricia antarctica</name>
    <dbReference type="NCBI Taxonomy" id="641691"/>
    <lineage>
        <taxon>Bacteria</taxon>
        <taxon>Pseudomonadati</taxon>
        <taxon>Bacteroidota</taxon>
        <taxon>Flavobacteriia</taxon>
        <taxon>Flavobacteriales</taxon>
        <taxon>Flavobacteriaceae</taxon>
        <taxon>Pricia</taxon>
    </lineage>
</organism>
<accession>A0A1G6X163</accession>
<feature type="region of interest" description="Disordered" evidence="1">
    <location>
        <begin position="93"/>
        <end position="140"/>
    </location>
</feature>
<feature type="region of interest" description="Disordered" evidence="1">
    <location>
        <begin position="269"/>
        <end position="294"/>
    </location>
</feature>
<feature type="region of interest" description="Disordered" evidence="1">
    <location>
        <begin position="164"/>
        <end position="243"/>
    </location>
</feature>
<dbReference type="STRING" id="641691.SAMN05421636_101477"/>
<feature type="compositionally biased region" description="Basic and acidic residues" evidence="1">
    <location>
        <begin position="271"/>
        <end position="283"/>
    </location>
</feature>
<dbReference type="AlphaFoldDB" id="A0A1G6X163"/>
<dbReference type="InterPro" id="IPR025665">
    <property type="entry name" value="Beta-barrel_OMP_2"/>
</dbReference>
<keyword evidence="2" id="KW-0472">Membrane</keyword>
<proteinExistence type="predicted"/>
<feature type="domain" description="Outer membrane protein beta-barrel" evidence="3">
    <location>
        <begin position="342"/>
        <end position="549"/>
    </location>
</feature>
<feature type="compositionally biased region" description="Polar residues" evidence="1">
    <location>
        <begin position="285"/>
        <end position="294"/>
    </location>
</feature>
<protein>
    <submittedName>
        <fullName evidence="4">Outer membrane protein beta-barrel domain-containing protein</fullName>
    </submittedName>
</protein>
<reference evidence="4 5" key="1">
    <citation type="submission" date="2016-10" db="EMBL/GenBank/DDBJ databases">
        <authorList>
            <person name="de Groot N.N."/>
        </authorList>
    </citation>
    <scope>NUCLEOTIDE SEQUENCE [LARGE SCALE GENOMIC DNA]</scope>
    <source>
        <strain evidence="4 5">DSM 23421</strain>
    </source>
</reference>
<keyword evidence="2" id="KW-1133">Transmembrane helix</keyword>
<sequence length="587" mass="64811">MDKKKLDELFREKFKTFREVPDKKVWTAIENSLDKKRKKRAIPLWWQLGGVAAVLAIALFTFYSLTDSEDETPAISNTEKKNVKDIEQDDLDAGLKKDEKDALQIPETTEDAVVNSSGDTDLENTEKYPAAEVDGVSGSQKSYSVYKSKEQKDAFQISEIDKDAVADSRKEDEDTDKYSNPKTGADSFQDTLPDTDVSITDATFPKDNSTKDSVTNSPEKTELTTKELVTTRKNDDRDYASEDKKNIVKMDKPHVIGDENRDAVAIAEANTSKKTDTSKKESMKNPQDGTVVNQENPKTISENQERAIAQNDQIEKEGTNTNENKKSIFKALEEQVGEEKIAQEPSSRWSVGPNVAPVYFNAMGEGSPIDPGFSPNAKSGSTNLSYGVSIAYDVTKKLRVRSGIHKAEYGYNTNNVGFSPTLAASTSGRLQNIDFASGSVNFAESSPNSNLDSSNDLAPEFSSLNAARDGTIAQSFGYLEVPLELDYALIDRRFGVNLVGGISSLFLIDNSIILNSGELTTEIGEARNLNDLNFSTNIGFGVNYRFTPKVQLNIEPVFKYQLNTFSNVSGDFRPFSIGVYSGLNFKF</sequence>
<gene>
    <name evidence="4" type="ORF">SAMN05421636_101477</name>
</gene>
<name>A0A1G6X163_9FLAO</name>
<dbReference type="EMBL" id="FNAO01000001">
    <property type="protein sequence ID" value="SDD71036.1"/>
    <property type="molecule type" value="Genomic_DNA"/>
</dbReference>
<feature type="compositionally biased region" description="Basic and acidic residues" evidence="1">
    <location>
        <begin position="164"/>
        <end position="179"/>
    </location>
</feature>
<dbReference type="Pfam" id="PF13568">
    <property type="entry name" value="OMP_b-brl_2"/>
    <property type="match status" value="1"/>
</dbReference>
<evidence type="ECO:0000313" key="4">
    <source>
        <dbReference type="EMBL" id="SDD71036.1"/>
    </source>
</evidence>
<feature type="compositionally biased region" description="Polar residues" evidence="1">
    <location>
        <begin position="180"/>
        <end position="201"/>
    </location>
</feature>
<keyword evidence="5" id="KW-1185">Reference proteome</keyword>
<evidence type="ECO:0000256" key="2">
    <source>
        <dbReference type="SAM" id="Phobius"/>
    </source>
</evidence>
<evidence type="ECO:0000259" key="3">
    <source>
        <dbReference type="Pfam" id="PF13568"/>
    </source>
</evidence>
<dbReference type="RefSeq" id="WP_091865291.1">
    <property type="nucleotide sequence ID" value="NZ_FNAO01000001.1"/>
</dbReference>
<feature type="transmembrane region" description="Helical" evidence="2">
    <location>
        <begin position="44"/>
        <end position="65"/>
    </location>
</feature>
<dbReference type="Proteomes" id="UP000199109">
    <property type="component" value="Unassembled WGS sequence"/>
</dbReference>